<comment type="function">
    <text evidence="5">May play a role in the regulation of membrane traffic through the trans-Golgi network.</text>
</comment>
<evidence type="ECO:0000256" key="5">
    <source>
        <dbReference type="ARBA" id="ARBA00053552"/>
    </source>
</evidence>
<dbReference type="GO" id="GO:0043328">
    <property type="term" value="P:protein transport to vacuole involved in ubiquitin-dependent protein catabolic process via the multivesicular body sorting pathway"/>
    <property type="evidence" value="ECO:0007669"/>
    <property type="project" value="TreeGrafter"/>
</dbReference>
<dbReference type="InterPro" id="IPR008153">
    <property type="entry name" value="GAE_dom"/>
</dbReference>
<comment type="subcellular location">
    <subcellularLocation>
        <location evidence="1">Golgi apparatus</location>
        <location evidence="1">trans-Golgi network</location>
    </subcellularLocation>
</comment>
<dbReference type="Pfam" id="PF02883">
    <property type="entry name" value="Alpha_adaptinC2"/>
    <property type="match status" value="1"/>
</dbReference>
<dbReference type="SMART" id="SM00288">
    <property type="entry name" value="VHS"/>
    <property type="match status" value="1"/>
</dbReference>
<dbReference type="Gene3D" id="1.20.5.170">
    <property type="match status" value="1"/>
</dbReference>
<evidence type="ECO:0000256" key="4">
    <source>
        <dbReference type="ARBA" id="ARBA00023034"/>
    </source>
</evidence>
<dbReference type="InterPro" id="IPR008152">
    <property type="entry name" value="Clathrin_a/b/g-adaptin_app_Ig"/>
</dbReference>
<dbReference type="FunFam" id="1.20.5.170:FF:000024">
    <property type="entry name" value="VHS domain-containing protein"/>
    <property type="match status" value="1"/>
</dbReference>
<dbReference type="PROSITE" id="PS50180">
    <property type="entry name" value="GAE"/>
    <property type="match status" value="1"/>
</dbReference>
<sequence length="596" mass="66117">GACAATRYEPDLSLNLEICEMINKKQGNTPREAAMSIVRLVNSRHLNVAMLALTLLDNCVKNCGYPFHLQIATKEFLNELVRKFPERPAVCFCISLTTHALHPLTKHIFQPFPNPVTQRILSMIKEWKIALAEMSRHKDDLVHIKDMYRLLRFKGYRFPETREASVAALAPSQSLKSPEELEAEDRIAQSAKLQELIRRGRPQDLVEANHLMKIMSGYDLRQKPNYKQQAAEELTRIQEKVILLNEMLLSLNPGDKVDNDDTIVVCAHELKNACINAQPKIQKFVTEEEDSESIEKLLTLNDMINNVTAKFADIRKGIFDTHYEVNGTQPQQTNSSEPPKQAISLIDFDDEAPKPSTGTASAQPNQTKVASGNLMDELDGLFGPSTKISTPTSTTSASMDLFDLTAPMGSMSLDTSSRIPQQQHLAPISPGARPISNASPSPSLLPDSTFGSPMTNAANINTSSPVTLGQAPNTSTETQAAITFLEKNGLKIVFNPSHSNGVTHYEALFSNSSTAPMEKIMFQLAAPKVRLCRVHSMQLQMEPQSSETIPASSQNSVKQKIHVKNSNNEAVRLKYKVTYVQHGVDMEQIGQWSSRT</sequence>
<protein>
    <recommendedName>
        <fullName evidence="12">VHS domain-containing protein</fullName>
    </recommendedName>
</protein>
<comment type="caution">
    <text evidence="10">The sequence shown here is derived from an EMBL/GenBank/DDBJ whole genome shotgun (WGS) entry which is preliminary data.</text>
</comment>
<dbReference type="Pfam" id="PF03127">
    <property type="entry name" value="GAT"/>
    <property type="match status" value="1"/>
</dbReference>
<dbReference type="InterPro" id="IPR002014">
    <property type="entry name" value="VHS_dom"/>
</dbReference>
<keyword evidence="4" id="KW-0333">Golgi apparatus</keyword>
<evidence type="ECO:0000259" key="9">
    <source>
        <dbReference type="PROSITE" id="PS50909"/>
    </source>
</evidence>
<dbReference type="GO" id="GO:0043130">
    <property type="term" value="F:ubiquitin binding"/>
    <property type="evidence" value="ECO:0007669"/>
    <property type="project" value="InterPro"/>
</dbReference>
<dbReference type="Gene3D" id="2.60.40.1230">
    <property type="match status" value="1"/>
</dbReference>
<dbReference type="Proteomes" id="UP000654370">
    <property type="component" value="Unassembled WGS sequence"/>
</dbReference>
<keyword evidence="3" id="KW-0653">Protein transport</keyword>
<dbReference type="Gene3D" id="1.25.40.90">
    <property type="match status" value="1"/>
</dbReference>
<dbReference type="InterPro" id="IPR038425">
    <property type="entry name" value="GAT_sf"/>
</dbReference>
<dbReference type="InterPro" id="IPR004152">
    <property type="entry name" value="GAT_dom"/>
</dbReference>
<evidence type="ECO:0000256" key="2">
    <source>
        <dbReference type="ARBA" id="ARBA00022448"/>
    </source>
</evidence>
<dbReference type="FunFam" id="1.25.40.90:FF:000008">
    <property type="entry name" value="VHS domain protein"/>
    <property type="match status" value="1"/>
</dbReference>
<dbReference type="GO" id="GO:0005829">
    <property type="term" value="C:cytosol"/>
    <property type="evidence" value="ECO:0007669"/>
    <property type="project" value="GOC"/>
</dbReference>
<dbReference type="PANTHER" id="PTHR47180">
    <property type="entry name" value="ADP-RIBOSYLATION FACTOR-BINDING PROTEIN GGA1-RELATED"/>
    <property type="match status" value="1"/>
</dbReference>
<evidence type="ECO:0000256" key="1">
    <source>
        <dbReference type="ARBA" id="ARBA00004601"/>
    </source>
</evidence>
<dbReference type="GO" id="GO:0006895">
    <property type="term" value="P:Golgi to endosome transport"/>
    <property type="evidence" value="ECO:0007669"/>
    <property type="project" value="TreeGrafter"/>
</dbReference>
<evidence type="ECO:0008006" key="12">
    <source>
        <dbReference type="Google" id="ProtNLM"/>
    </source>
</evidence>
<evidence type="ECO:0000313" key="11">
    <source>
        <dbReference type="Proteomes" id="UP000654370"/>
    </source>
</evidence>
<accession>A0A8H7UEQ9</accession>
<proteinExistence type="predicted"/>
<evidence type="ECO:0000259" key="7">
    <source>
        <dbReference type="PROSITE" id="PS50179"/>
    </source>
</evidence>
<keyword evidence="11" id="KW-1185">Reference proteome</keyword>
<evidence type="ECO:0000256" key="6">
    <source>
        <dbReference type="SAM" id="MobiDB-lite"/>
    </source>
</evidence>
<dbReference type="Gene3D" id="1.20.58.160">
    <property type="match status" value="1"/>
</dbReference>
<dbReference type="InterPro" id="IPR052653">
    <property type="entry name" value="ARF-binding"/>
</dbReference>
<evidence type="ECO:0000259" key="8">
    <source>
        <dbReference type="PROSITE" id="PS50180"/>
    </source>
</evidence>
<name>A0A8H7UEQ9_MORIS</name>
<dbReference type="GO" id="GO:0006896">
    <property type="term" value="P:Golgi to vacuole transport"/>
    <property type="evidence" value="ECO:0007669"/>
    <property type="project" value="UniProtKB-ARBA"/>
</dbReference>
<dbReference type="EMBL" id="JAEPQZ010000007">
    <property type="protein sequence ID" value="KAG2178912.1"/>
    <property type="molecule type" value="Genomic_DNA"/>
</dbReference>
<dbReference type="SUPFAM" id="SSF49348">
    <property type="entry name" value="Clathrin adaptor appendage domain"/>
    <property type="match status" value="1"/>
</dbReference>
<dbReference type="InterPro" id="IPR013041">
    <property type="entry name" value="Clathrin_app_Ig-like_sf"/>
</dbReference>
<dbReference type="CDD" id="cd16998">
    <property type="entry name" value="VHS_GGA_fungi"/>
    <property type="match status" value="1"/>
</dbReference>
<dbReference type="SUPFAM" id="SSF48464">
    <property type="entry name" value="ENTH/VHS domain"/>
    <property type="match status" value="1"/>
</dbReference>
<dbReference type="OrthoDB" id="2018246at2759"/>
<dbReference type="CDD" id="cd14235">
    <property type="entry name" value="GAT_GGA_fungi"/>
    <property type="match status" value="1"/>
</dbReference>
<evidence type="ECO:0000256" key="3">
    <source>
        <dbReference type="ARBA" id="ARBA00022927"/>
    </source>
</evidence>
<feature type="domain" description="VHS" evidence="7">
    <location>
        <begin position="2"/>
        <end position="159"/>
    </location>
</feature>
<dbReference type="SMART" id="SM00809">
    <property type="entry name" value="Alpha_adaptinC2"/>
    <property type="match status" value="1"/>
</dbReference>
<gene>
    <name evidence="10" type="ORF">INT43_001759</name>
</gene>
<feature type="domain" description="GAE" evidence="8">
    <location>
        <begin position="477"/>
        <end position="596"/>
    </location>
</feature>
<feature type="domain" description="GAT" evidence="9">
    <location>
        <begin position="186"/>
        <end position="316"/>
    </location>
</feature>
<reference evidence="10" key="1">
    <citation type="submission" date="2020-12" db="EMBL/GenBank/DDBJ databases">
        <title>Metabolic potential, ecology and presence of endohyphal bacteria is reflected in genomic diversity of Mucoromycotina.</title>
        <authorList>
            <person name="Muszewska A."/>
            <person name="Okrasinska A."/>
            <person name="Steczkiewicz K."/>
            <person name="Drgas O."/>
            <person name="Orlowska M."/>
            <person name="Perlinska-Lenart U."/>
            <person name="Aleksandrzak-Piekarczyk T."/>
            <person name="Szatraj K."/>
            <person name="Zielenkiewicz U."/>
            <person name="Pilsyk S."/>
            <person name="Malc E."/>
            <person name="Mieczkowski P."/>
            <person name="Kruszewska J.S."/>
            <person name="Biernat P."/>
            <person name="Pawlowska J."/>
        </authorList>
    </citation>
    <scope>NUCLEOTIDE SEQUENCE</scope>
    <source>
        <strain evidence="10">WA0000067209</strain>
    </source>
</reference>
<feature type="non-terminal residue" evidence="10">
    <location>
        <position position="1"/>
    </location>
</feature>
<dbReference type="GO" id="GO:0005802">
    <property type="term" value="C:trans-Golgi network"/>
    <property type="evidence" value="ECO:0007669"/>
    <property type="project" value="TreeGrafter"/>
</dbReference>
<evidence type="ECO:0000313" key="10">
    <source>
        <dbReference type="EMBL" id="KAG2178912.1"/>
    </source>
</evidence>
<keyword evidence="2" id="KW-0813">Transport</keyword>
<dbReference type="PROSITE" id="PS50909">
    <property type="entry name" value="GAT"/>
    <property type="match status" value="1"/>
</dbReference>
<dbReference type="AlphaFoldDB" id="A0A8H7UEQ9"/>
<dbReference type="InterPro" id="IPR008942">
    <property type="entry name" value="ENTH_VHS"/>
</dbReference>
<dbReference type="SUPFAM" id="SSF89009">
    <property type="entry name" value="GAT-like domain"/>
    <property type="match status" value="1"/>
</dbReference>
<dbReference type="Pfam" id="PF00790">
    <property type="entry name" value="VHS"/>
    <property type="match status" value="1"/>
</dbReference>
<dbReference type="PROSITE" id="PS50179">
    <property type="entry name" value="VHS"/>
    <property type="match status" value="1"/>
</dbReference>
<organism evidence="10 11">
    <name type="scientific">Mortierella isabellina</name>
    <name type="common">Filamentous fungus</name>
    <name type="synonym">Umbelopsis isabellina</name>
    <dbReference type="NCBI Taxonomy" id="91625"/>
    <lineage>
        <taxon>Eukaryota</taxon>
        <taxon>Fungi</taxon>
        <taxon>Fungi incertae sedis</taxon>
        <taxon>Mucoromycota</taxon>
        <taxon>Mucoromycotina</taxon>
        <taxon>Umbelopsidomycetes</taxon>
        <taxon>Umbelopsidales</taxon>
        <taxon>Umbelopsidaceae</taxon>
        <taxon>Umbelopsis</taxon>
    </lineage>
</organism>
<dbReference type="GO" id="GO:0035091">
    <property type="term" value="F:phosphatidylinositol binding"/>
    <property type="evidence" value="ECO:0007669"/>
    <property type="project" value="InterPro"/>
</dbReference>
<dbReference type="PANTHER" id="PTHR47180:SF1">
    <property type="entry name" value="ADP-RIBOSYLATION FACTOR-BINDING PROTEIN GGA1-RELATED"/>
    <property type="match status" value="1"/>
</dbReference>
<feature type="region of interest" description="Disordered" evidence="6">
    <location>
        <begin position="426"/>
        <end position="454"/>
    </location>
</feature>